<accession>A0A9Q2ZQC8</accession>
<gene>
    <name evidence="1" type="ORF">KK103_14820</name>
</gene>
<organism evidence="1 2">
    <name type="scientific">Curtobacterium flaccumfaciens pv. flaccumfaciens</name>
    <dbReference type="NCBI Taxonomy" id="138532"/>
    <lineage>
        <taxon>Bacteria</taxon>
        <taxon>Bacillati</taxon>
        <taxon>Actinomycetota</taxon>
        <taxon>Actinomycetes</taxon>
        <taxon>Micrococcales</taxon>
        <taxon>Microbacteriaceae</taxon>
        <taxon>Curtobacterium</taxon>
    </lineage>
</organism>
<evidence type="ECO:0000313" key="2">
    <source>
        <dbReference type="Proteomes" id="UP000709437"/>
    </source>
</evidence>
<reference evidence="1" key="1">
    <citation type="submission" date="2021-05" db="EMBL/GenBank/DDBJ databases">
        <title>Whole genome sequence of Curtobacterium flaccumfaciens pv. flaccumfaciens strain CFBP 3417.</title>
        <authorList>
            <person name="Osdaghi E."/>
            <person name="Taghouti G."/>
            <person name="Portier P."/>
            <person name="Fazliarab A."/>
            <person name="Taghavi S.M."/>
            <person name="Briand M."/>
            <person name="Le-Saux M."/>
            <person name="Jacques M.-A."/>
        </authorList>
    </citation>
    <scope>NUCLEOTIDE SEQUENCE</scope>
    <source>
        <strain evidence="1">CFBP 3417</strain>
    </source>
</reference>
<sequence>MTTETRTCIAAAPHILETNCATRRRPSFVLRDKLVFRARGLDTIAGQL</sequence>
<protein>
    <submittedName>
        <fullName evidence="1">Uncharacterized protein</fullName>
    </submittedName>
</protein>
<proteinExistence type="predicted"/>
<dbReference type="AlphaFoldDB" id="A0A9Q2ZQC8"/>
<name>A0A9Q2ZQC8_9MICO</name>
<evidence type="ECO:0000313" key="1">
    <source>
        <dbReference type="EMBL" id="MBT1543038.1"/>
    </source>
</evidence>
<comment type="caution">
    <text evidence="1">The sequence shown here is derived from an EMBL/GenBank/DDBJ whole genome shotgun (WGS) entry which is preliminary data.</text>
</comment>
<dbReference type="EMBL" id="JAHEWX010000022">
    <property type="protein sequence ID" value="MBT1543038.1"/>
    <property type="molecule type" value="Genomic_DNA"/>
</dbReference>
<dbReference type="RefSeq" id="WP_163343932.1">
    <property type="nucleotide sequence ID" value="NZ_CP041260.1"/>
</dbReference>
<dbReference type="Proteomes" id="UP000709437">
    <property type="component" value="Unassembled WGS sequence"/>
</dbReference>